<dbReference type="AlphaFoldDB" id="A0A6I2GJE2"/>
<feature type="transmembrane region" description="Helical" evidence="1">
    <location>
        <begin position="54"/>
        <end position="72"/>
    </location>
</feature>
<feature type="transmembrane region" description="Helical" evidence="1">
    <location>
        <begin position="30"/>
        <end position="47"/>
    </location>
</feature>
<name>A0A6I2GJE2_9LACT</name>
<reference evidence="2 3" key="1">
    <citation type="submission" date="2019-11" db="EMBL/GenBank/DDBJ databases">
        <title>Characterisation of Fundicoccus ignavus gen. nov. sp. nov., a novel genus of the family Aerococcaceae isolated from bulk tank milk.</title>
        <authorList>
            <person name="Siebert A."/>
            <person name="Huptas C."/>
            <person name="Wenning M."/>
            <person name="Scherer S."/>
            <person name="Doll E.V."/>
        </authorList>
    </citation>
    <scope>NUCLEOTIDE SEQUENCE [LARGE SCALE GENOMIC DNA]</scope>
    <source>
        <strain evidence="2 3">WS4759</strain>
    </source>
</reference>
<keyword evidence="1" id="KW-0812">Transmembrane</keyword>
<dbReference type="EMBL" id="WJQS01000004">
    <property type="protein sequence ID" value="MRI85399.1"/>
    <property type="molecule type" value="Genomic_DNA"/>
</dbReference>
<keyword evidence="3" id="KW-1185">Reference proteome</keyword>
<evidence type="ECO:0000313" key="2">
    <source>
        <dbReference type="EMBL" id="MRI85399.1"/>
    </source>
</evidence>
<protein>
    <submittedName>
        <fullName evidence="2">Uncharacterized protein</fullName>
    </submittedName>
</protein>
<accession>A0A6I2GJE2</accession>
<gene>
    <name evidence="2" type="ORF">GIY09_05845</name>
</gene>
<sequence length="99" mass="11653">MILFRIFIFLYGLLTVIAVGEEVKVEQFNWSHPIYILLSLCLMIFAVKTDPEWLLYFGLIALIIFAVFMGVTTNSFHWTHLIVRLITSITLVFVWNWLK</sequence>
<feature type="transmembrane region" description="Helical" evidence="1">
    <location>
        <begin position="78"/>
        <end position="98"/>
    </location>
</feature>
<evidence type="ECO:0000256" key="1">
    <source>
        <dbReference type="SAM" id="Phobius"/>
    </source>
</evidence>
<evidence type="ECO:0000313" key="3">
    <source>
        <dbReference type="Proteomes" id="UP000430975"/>
    </source>
</evidence>
<proteinExistence type="predicted"/>
<comment type="caution">
    <text evidence="2">The sequence shown here is derived from an EMBL/GenBank/DDBJ whole genome shotgun (WGS) entry which is preliminary data.</text>
</comment>
<organism evidence="2 3">
    <name type="scientific">Fundicoccus ignavus</name>
    <dbReference type="NCBI Taxonomy" id="2664442"/>
    <lineage>
        <taxon>Bacteria</taxon>
        <taxon>Bacillati</taxon>
        <taxon>Bacillota</taxon>
        <taxon>Bacilli</taxon>
        <taxon>Lactobacillales</taxon>
        <taxon>Aerococcaceae</taxon>
        <taxon>Fundicoccus</taxon>
    </lineage>
</organism>
<keyword evidence="1" id="KW-1133">Transmembrane helix</keyword>
<dbReference type="Proteomes" id="UP000430975">
    <property type="component" value="Unassembled WGS sequence"/>
</dbReference>
<dbReference type="RefSeq" id="WP_153863460.1">
    <property type="nucleotide sequence ID" value="NZ_WJQS01000004.1"/>
</dbReference>
<keyword evidence="1" id="KW-0472">Membrane</keyword>